<dbReference type="Pfam" id="PF07679">
    <property type="entry name" value="I-set"/>
    <property type="match status" value="2"/>
</dbReference>
<dbReference type="PANTHER" id="PTHR44170">
    <property type="entry name" value="PROTEIN SIDEKICK"/>
    <property type="match status" value="1"/>
</dbReference>
<dbReference type="GO" id="GO:0048056">
    <property type="term" value="P:R3/R4 cell differentiation"/>
    <property type="evidence" value="ECO:0007669"/>
    <property type="project" value="UniProtKB-ARBA"/>
</dbReference>
<dbReference type="PANTHER" id="PTHR44170:SF56">
    <property type="entry name" value="FIBRONECTIN TYPE-III DOMAIN-CONTAINING PROTEIN"/>
    <property type="match status" value="1"/>
</dbReference>
<dbReference type="SUPFAM" id="SSF49899">
    <property type="entry name" value="Concanavalin A-like lectins/glucanases"/>
    <property type="match status" value="3"/>
</dbReference>
<evidence type="ECO:0000313" key="14">
    <source>
        <dbReference type="Proteomes" id="UP000001292"/>
    </source>
</evidence>
<evidence type="ECO:0000259" key="12">
    <source>
        <dbReference type="PROSITE" id="PS50835"/>
    </source>
</evidence>
<dbReference type="FunFam" id="2.10.25.10:FF:000012">
    <property type="entry name" value="Delta-like protein"/>
    <property type="match status" value="1"/>
</dbReference>
<feature type="disulfide bond" evidence="7">
    <location>
        <begin position="1387"/>
        <end position="1396"/>
    </location>
</feature>
<feature type="disulfide bond" evidence="8">
    <location>
        <begin position="202"/>
        <end position="220"/>
    </location>
</feature>
<dbReference type="FunFam" id="2.60.40.10:FF:001684">
    <property type="entry name" value="Terribly reduced optic lobes, isoform BA"/>
    <property type="match status" value="1"/>
</dbReference>
<dbReference type="PROSITE" id="PS50026">
    <property type="entry name" value="EGF_3"/>
    <property type="match status" value="3"/>
</dbReference>
<dbReference type="Pfam" id="PF13927">
    <property type="entry name" value="Ig_3"/>
    <property type="match status" value="3"/>
</dbReference>
<dbReference type="PROSITE" id="PS50025">
    <property type="entry name" value="LAM_G_DOMAIN"/>
    <property type="match status" value="2"/>
</dbReference>
<dbReference type="PROSITE" id="PS50835">
    <property type="entry name" value="IG_LIKE"/>
    <property type="match status" value="7"/>
</dbReference>
<feature type="compositionally biased region" description="Low complexity" evidence="9">
    <location>
        <begin position="69"/>
        <end position="78"/>
    </location>
</feature>
<gene>
    <name evidence="13" type="primary">Dsec\GM18876</name>
    <name evidence="13" type="ORF">Dsec_GM18876</name>
</gene>
<dbReference type="CDD" id="cd00054">
    <property type="entry name" value="EGF_CA"/>
    <property type="match status" value="2"/>
</dbReference>
<feature type="domain" description="Laminin G" evidence="10">
    <location>
        <begin position="1149"/>
        <end position="1326"/>
    </location>
</feature>
<feature type="domain" description="EGF-like" evidence="11">
    <location>
        <begin position="1322"/>
        <end position="1360"/>
    </location>
</feature>
<dbReference type="GO" id="GO:0030855">
    <property type="term" value="P:epithelial cell differentiation"/>
    <property type="evidence" value="ECO:0007669"/>
    <property type="project" value="UniProtKB-ARBA"/>
</dbReference>
<dbReference type="PROSITE" id="PS01209">
    <property type="entry name" value="LDLRA_1"/>
    <property type="match status" value="4"/>
</dbReference>
<dbReference type="SMART" id="SM00192">
    <property type="entry name" value="LDLa"/>
    <property type="match status" value="4"/>
</dbReference>
<dbReference type="Gene3D" id="2.60.120.200">
    <property type="match status" value="3"/>
</dbReference>
<dbReference type="Pfam" id="PF02210">
    <property type="entry name" value="Laminin_G_2"/>
    <property type="match status" value="1"/>
</dbReference>
<dbReference type="FunFam" id="4.10.400.10:FF:000161">
    <property type="entry name" value="Terribly reduced optic lobes, isoform AZ"/>
    <property type="match status" value="1"/>
</dbReference>
<feature type="region of interest" description="Disordered" evidence="9">
    <location>
        <begin position="61"/>
        <end position="87"/>
    </location>
</feature>
<feature type="domain" description="Ig-like" evidence="12">
    <location>
        <begin position="1061"/>
        <end position="1143"/>
    </location>
</feature>
<proteinExistence type="predicted"/>
<feature type="region of interest" description="Disordered" evidence="9">
    <location>
        <begin position="907"/>
        <end position="939"/>
    </location>
</feature>
<dbReference type="GO" id="GO:0098609">
    <property type="term" value="P:cell-cell adhesion"/>
    <property type="evidence" value="ECO:0007669"/>
    <property type="project" value="TreeGrafter"/>
</dbReference>
<feature type="domain" description="Ig-like" evidence="12">
    <location>
        <begin position="748"/>
        <end position="817"/>
    </location>
</feature>
<dbReference type="SMART" id="SM00408">
    <property type="entry name" value="IGc2"/>
    <property type="match status" value="8"/>
</dbReference>
<dbReference type="OMA" id="WHAEEGH"/>
<dbReference type="GO" id="GO:0003002">
    <property type="term" value="P:regionalization"/>
    <property type="evidence" value="ECO:0007669"/>
    <property type="project" value="UniProtKB-ARBA"/>
</dbReference>
<feature type="domain" description="EGF-like" evidence="11">
    <location>
        <begin position="1362"/>
        <end position="1397"/>
    </location>
</feature>
<dbReference type="GO" id="GO:0005911">
    <property type="term" value="C:cell-cell junction"/>
    <property type="evidence" value="ECO:0007669"/>
    <property type="project" value="UniProtKB-ARBA"/>
</dbReference>
<feature type="region of interest" description="Disordered" evidence="9">
    <location>
        <begin position="1584"/>
        <end position="1604"/>
    </location>
</feature>
<feature type="disulfide bond" evidence="8">
    <location>
        <begin position="214"/>
        <end position="229"/>
    </location>
</feature>
<dbReference type="InterPro" id="IPR013783">
    <property type="entry name" value="Ig-like_fold"/>
</dbReference>
<organism evidence="14">
    <name type="scientific">Drosophila sechellia</name>
    <name type="common">Fruit fly</name>
    <dbReference type="NCBI Taxonomy" id="7238"/>
    <lineage>
        <taxon>Eukaryota</taxon>
        <taxon>Metazoa</taxon>
        <taxon>Ecdysozoa</taxon>
        <taxon>Arthropoda</taxon>
        <taxon>Hexapoda</taxon>
        <taxon>Insecta</taxon>
        <taxon>Pterygota</taxon>
        <taxon>Neoptera</taxon>
        <taxon>Endopterygota</taxon>
        <taxon>Diptera</taxon>
        <taxon>Brachycera</taxon>
        <taxon>Muscomorpha</taxon>
        <taxon>Ephydroidea</taxon>
        <taxon>Drosophilidae</taxon>
        <taxon>Drosophila</taxon>
        <taxon>Sophophora</taxon>
    </lineage>
</organism>
<dbReference type="GO" id="GO:0007476">
    <property type="term" value="P:imaginal disc-derived wing morphogenesis"/>
    <property type="evidence" value="ECO:0007669"/>
    <property type="project" value="UniProtKB-ARBA"/>
</dbReference>
<evidence type="ECO:0000256" key="7">
    <source>
        <dbReference type="PROSITE-ProRule" id="PRU00076"/>
    </source>
</evidence>
<dbReference type="Gene3D" id="4.10.400.10">
    <property type="entry name" value="Low-density Lipoprotein Receptor"/>
    <property type="match status" value="4"/>
</dbReference>
<dbReference type="Pfam" id="PF00054">
    <property type="entry name" value="Laminin_G_1"/>
    <property type="match status" value="1"/>
</dbReference>
<dbReference type="FunFam" id="2.60.120.200:FF:000060">
    <property type="entry name" value="Terribly reduced optic lobes, isoform B"/>
    <property type="match status" value="1"/>
</dbReference>
<feature type="domain" description="Laminin G" evidence="10">
    <location>
        <begin position="1404"/>
        <end position="1580"/>
    </location>
</feature>
<evidence type="ECO:0000256" key="3">
    <source>
        <dbReference type="ARBA" id="ARBA00022737"/>
    </source>
</evidence>
<keyword evidence="3" id="KW-0677">Repeat</keyword>
<sequence length="1751" mass="194641">MDASEYQVYQPSNAYEKANSQNPCASNQFRCTTSNVCIPLHLRCDGFYHCNDMSDEKSCEPYQRHTTTRRPLTAATPPSRFTTQGPGLLERRNTTRATEASRWPWATKTTTIATTTSNPITTVGVANLQGRLNKTRLGVKCLESQYQCGDGSCISGYKRCNGIHDCADASDEYNCIYDYEDTYDTDPNNNPLNECDILEFECDYSRCLPLEKKCDGYADCEDMSDELECQSYTGRGCRYLCLRGCGLCQLYSRPAGHRQPQRRTLNKPVIESLEQNILIIQGEDYSITCEASGSPYPSIKWAKVHDFMPENVHISGNVLTIYGARFENRGVYSCVAENDHGSDLSSTSIDIEPRERPSVKIVSAPLQTFSVGAQASLYCRVEGIPDPTIEWVRVDDQPLSPRHKSQSPGYMMIDDIQLEDSGDYECRAKNIVGEATGVATITVQEPTLVQILPDNRDIRLTEGDELSLTCVGSGVPSPEVEWVNEMDLKRDLYSPPSNEAILKIYRVTKADAGIYTCHGKNEAGSDEAYVRVEVKERRGDIGGVDDDSDRDPIIQNPAQPQHPGIQQPGSNQLLATDFGDNVTLTCDVFQTLNTSWERVDGAPLPRNAYRIRNRLEIVRVEQQNLGQYRCNGIGSDGNVKAYFVKELVLLPLPRIRFYPNIPLTVDVGQNLDVHCQVENVNPEDVHWSTDNNRPLPSSVRIVGSVLRFVSITQAAAGEYRCSAFNQYGNRSQIARVAVKKPADFHQVPQSQLQRHREGENIQLRCSVTDQYGVKAQGNVVFNWFRDDRRRLTNNPRTDSQVLELTNLRPEDAGRYICNSYVEDPWQILPEVSIDLQVLNFKSSKLSPAKPIISGPTTTRAPAISYVCQPNDFKCVSHPHTCVRANMVCDGIYDCTDHSDEFNCIGGKGSGKSGSDSGSGSFKRWKKSPEKGRRSPAKAVKEWKLRKRSFAATPPPNSPIYLPPQLPAKSRDYSLKLDEQSSNLRAGESTDVECYSSDDTYTDVVWERSDGAPLSNNVRQVGNHLVISNVAPSDAGNYVCKCKTDEGDLYTTSYKLEVEDQPLELKSSKIVYAKVGANADLHCGADESRQPTYRWSRQYGHLQAGRSLMNEKLSLDSVQANDAGTYICTAQYADGETADFPNILVVTGAIPQFRQEPRSYMSFPTLPNSSFKFNFELTFRPENGDGLLLFNGQTRGSGDYIALSLKDRYAEFRFDFGGKPMLVRAEEPLALNEWHTVRVSRFKRDGYIQVDEQHPVAFPTLQQIPQLDLIEDLYIGGVPNWELLPADAVSQQVGFVGCISRLTLQGRTVELIREAKYKEGITDCRPCAQGPCQNKGVCLESQTEQAYTCICQPGWTGRDCAIEGTQCTPGVCGAGRCKNTENDMECLCPLNRSGDRCQYNEILNEHSLNFKSNSFAAYGTPKVTKVNITLSVRPASLEDSVILYTAESTLPSGDYLALVLRGGHAELLINTAARLDPVVVRSAEPLPLNRWTRIEIRRRLGEGILRVGDGPERKAKSPGSDRILSLKTHLYVGGYDRSTVKVNRDVNITKGFDGCISRLYNFQKPVNLLADIKDAANIQSCGETNMIGGDEDSDNEPPVPPPTPDVHENELQPYAMAPCASDPCENGGSCSEQEDVAVCSCPFGFSGKHCQEHLQLGFNASFRGDGYVELNRSHFQPALWQSYTSMGIVFTTNKPNGLLFWWGQEAGEEYTGQDFIAAAVVDGYVEYSMRLDGEEAVIRNSDIRVDMGSGTL</sequence>
<dbReference type="SUPFAM" id="SSF48726">
    <property type="entry name" value="Immunoglobulin"/>
    <property type="match status" value="8"/>
</dbReference>
<dbReference type="Gene3D" id="2.10.25.10">
    <property type="entry name" value="Laminin"/>
    <property type="match status" value="2"/>
</dbReference>
<reference evidence="13 14" key="1">
    <citation type="journal article" date="2007" name="Nature">
        <title>Evolution of genes and genomes on the Drosophila phylogeny.</title>
        <authorList>
            <consortium name="Drosophila 12 Genomes Consortium"/>
            <person name="Clark A.G."/>
            <person name="Eisen M.B."/>
            <person name="Smith D.R."/>
            <person name="Bergman C.M."/>
            <person name="Oliver B."/>
            <person name="Markow T.A."/>
            <person name="Kaufman T.C."/>
            <person name="Kellis M."/>
            <person name="Gelbart W."/>
            <person name="Iyer V.N."/>
            <person name="Pollard D.A."/>
            <person name="Sackton T.B."/>
            <person name="Larracuente A.M."/>
            <person name="Singh N.D."/>
            <person name="Abad J.P."/>
            <person name="Abt D.N."/>
            <person name="Adryan B."/>
            <person name="Aguade M."/>
            <person name="Akashi H."/>
            <person name="Anderson W.W."/>
            <person name="Aquadro C.F."/>
            <person name="Ardell D.H."/>
            <person name="Arguello R."/>
            <person name="Artieri C.G."/>
            <person name="Barbash D.A."/>
            <person name="Barker D."/>
            <person name="Barsanti P."/>
            <person name="Batterham P."/>
            <person name="Batzoglou S."/>
            <person name="Begun D."/>
            <person name="Bhutkar A."/>
            <person name="Blanco E."/>
            <person name="Bosak S.A."/>
            <person name="Bradley R.K."/>
            <person name="Brand A.D."/>
            <person name="Brent M.R."/>
            <person name="Brooks A.N."/>
            <person name="Brown R.H."/>
            <person name="Butlin R.K."/>
            <person name="Caggese C."/>
            <person name="Calvi B.R."/>
            <person name="Bernardo de Carvalho A."/>
            <person name="Caspi A."/>
            <person name="Castrezana S."/>
            <person name="Celniker S.E."/>
            <person name="Chang J.L."/>
            <person name="Chapple C."/>
            <person name="Chatterji S."/>
            <person name="Chinwalla A."/>
            <person name="Civetta A."/>
            <person name="Clifton S.W."/>
            <person name="Comeron J.M."/>
            <person name="Costello J.C."/>
            <person name="Coyne J.A."/>
            <person name="Daub J."/>
            <person name="David R.G."/>
            <person name="Delcher A.L."/>
            <person name="Delehaunty K."/>
            <person name="Do C.B."/>
            <person name="Ebling H."/>
            <person name="Edwards K."/>
            <person name="Eickbush T."/>
            <person name="Evans J.D."/>
            <person name="Filipski A."/>
            <person name="Findeiss S."/>
            <person name="Freyhult E."/>
            <person name="Fulton L."/>
            <person name="Fulton R."/>
            <person name="Garcia A.C."/>
            <person name="Gardiner A."/>
            <person name="Garfield D.A."/>
            <person name="Garvin B.E."/>
            <person name="Gibson G."/>
            <person name="Gilbert D."/>
            <person name="Gnerre S."/>
            <person name="Godfrey J."/>
            <person name="Good R."/>
            <person name="Gotea V."/>
            <person name="Gravely B."/>
            <person name="Greenberg A.J."/>
            <person name="Griffiths-Jones S."/>
            <person name="Gross S."/>
            <person name="Guigo R."/>
            <person name="Gustafson E.A."/>
            <person name="Haerty W."/>
            <person name="Hahn M.W."/>
            <person name="Halligan D.L."/>
            <person name="Halpern A.L."/>
            <person name="Halter G.M."/>
            <person name="Han M.V."/>
            <person name="Heger A."/>
            <person name="Hillier L."/>
            <person name="Hinrichs A.S."/>
            <person name="Holmes I."/>
            <person name="Hoskins R.A."/>
            <person name="Hubisz M.J."/>
            <person name="Hultmark D."/>
            <person name="Huntley M.A."/>
            <person name="Jaffe D.B."/>
            <person name="Jagadeeshan S."/>
            <person name="Jeck W.R."/>
            <person name="Johnson J."/>
            <person name="Jones C.D."/>
            <person name="Jordan W.C."/>
            <person name="Karpen G.H."/>
            <person name="Kataoka E."/>
            <person name="Keightley P.D."/>
            <person name="Kheradpour P."/>
            <person name="Kirkness E.F."/>
            <person name="Koerich L.B."/>
            <person name="Kristiansen K."/>
            <person name="Kudrna D."/>
            <person name="Kulathinal R.J."/>
            <person name="Kumar S."/>
            <person name="Kwok R."/>
            <person name="Lander E."/>
            <person name="Langley C.H."/>
            <person name="Lapoint R."/>
            <person name="Lazzaro B.P."/>
            <person name="Lee S.J."/>
            <person name="Levesque L."/>
            <person name="Li R."/>
            <person name="Lin C.F."/>
            <person name="Lin M.F."/>
            <person name="Lindblad-Toh K."/>
            <person name="Llopart A."/>
            <person name="Long M."/>
            <person name="Low L."/>
            <person name="Lozovsky E."/>
            <person name="Lu J."/>
            <person name="Luo M."/>
            <person name="Machado C.A."/>
            <person name="Makalowski W."/>
            <person name="Marzo M."/>
            <person name="Matsuda M."/>
            <person name="Matzkin L."/>
            <person name="McAllister B."/>
            <person name="McBride C.S."/>
            <person name="McKernan B."/>
            <person name="McKernan K."/>
            <person name="Mendez-Lago M."/>
            <person name="Minx P."/>
            <person name="Mollenhauer M.U."/>
            <person name="Montooth K."/>
            <person name="Mount S.M."/>
            <person name="Mu X."/>
            <person name="Myers E."/>
            <person name="Negre B."/>
            <person name="Newfeld S."/>
            <person name="Nielsen R."/>
            <person name="Noor M.A."/>
            <person name="O'Grady P."/>
            <person name="Pachter L."/>
            <person name="Papaceit M."/>
            <person name="Parisi M.J."/>
            <person name="Parisi M."/>
            <person name="Parts L."/>
            <person name="Pedersen J.S."/>
            <person name="Pesole G."/>
            <person name="Phillippy A.M."/>
            <person name="Ponting C.P."/>
            <person name="Pop M."/>
            <person name="Porcelli D."/>
            <person name="Powell J.R."/>
            <person name="Prohaska S."/>
            <person name="Pruitt K."/>
            <person name="Puig M."/>
            <person name="Quesneville H."/>
            <person name="Ram K.R."/>
            <person name="Rand D."/>
            <person name="Rasmussen M.D."/>
            <person name="Reed L.K."/>
            <person name="Reenan R."/>
            <person name="Reily A."/>
            <person name="Remington K.A."/>
            <person name="Rieger T.T."/>
            <person name="Ritchie M.G."/>
            <person name="Robin C."/>
            <person name="Rogers Y.H."/>
            <person name="Rohde C."/>
            <person name="Rozas J."/>
            <person name="Rubenfield M.J."/>
            <person name="Ruiz A."/>
            <person name="Russo S."/>
            <person name="Salzberg S.L."/>
            <person name="Sanchez-Gracia A."/>
            <person name="Saranga D.J."/>
            <person name="Sato H."/>
            <person name="Schaeffer S.W."/>
            <person name="Schatz M.C."/>
            <person name="Schlenke T."/>
            <person name="Schwartz R."/>
            <person name="Segarra C."/>
            <person name="Singh R.S."/>
            <person name="Sirot L."/>
            <person name="Sirota M."/>
            <person name="Sisneros N.B."/>
            <person name="Smith C.D."/>
            <person name="Smith T.F."/>
            <person name="Spieth J."/>
            <person name="Stage D.E."/>
            <person name="Stark A."/>
            <person name="Stephan W."/>
            <person name="Strausberg R.L."/>
            <person name="Strempel S."/>
            <person name="Sturgill D."/>
            <person name="Sutton G."/>
            <person name="Sutton G.G."/>
            <person name="Tao W."/>
            <person name="Teichmann S."/>
            <person name="Tobari Y.N."/>
            <person name="Tomimura Y."/>
            <person name="Tsolas J.M."/>
            <person name="Valente V.L."/>
            <person name="Venter E."/>
            <person name="Venter J.C."/>
            <person name="Vicario S."/>
            <person name="Vieira F.G."/>
            <person name="Vilella A.J."/>
            <person name="Villasante A."/>
            <person name="Walenz B."/>
            <person name="Wang J."/>
            <person name="Wasserman M."/>
            <person name="Watts T."/>
            <person name="Wilson D."/>
            <person name="Wilson R.K."/>
            <person name="Wing R.A."/>
            <person name="Wolfner M.F."/>
            <person name="Wong A."/>
            <person name="Wong G.K."/>
            <person name="Wu C.I."/>
            <person name="Wu G."/>
            <person name="Yamamoto D."/>
            <person name="Yang H.P."/>
            <person name="Yang S.P."/>
            <person name="Yorke J.A."/>
            <person name="Yoshida K."/>
            <person name="Zdobnov E."/>
            <person name="Zhang P."/>
            <person name="Zhang Y."/>
            <person name="Zimin A.V."/>
            <person name="Baldwin J."/>
            <person name="Abdouelleil A."/>
            <person name="Abdulkadir J."/>
            <person name="Abebe A."/>
            <person name="Abera B."/>
            <person name="Abreu J."/>
            <person name="Acer S.C."/>
            <person name="Aftuck L."/>
            <person name="Alexander A."/>
            <person name="An P."/>
            <person name="Anderson E."/>
            <person name="Anderson S."/>
            <person name="Arachi H."/>
            <person name="Azer M."/>
            <person name="Bachantsang P."/>
            <person name="Barry A."/>
            <person name="Bayul T."/>
            <person name="Berlin A."/>
            <person name="Bessette D."/>
            <person name="Bloom T."/>
            <person name="Blye J."/>
            <person name="Boguslavskiy L."/>
            <person name="Bonnet C."/>
            <person name="Boukhgalter B."/>
            <person name="Bourzgui I."/>
            <person name="Brown A."/>
            <person name="Cahill P."/>
            <person name="Channer S."/>
            <person name="Cheshatsang Y."/>
            <person name="Chuda L."/>
            <person name="Citroen M."/>
            <person name="Collymore A."/>
            <person name="Cooke P."/>
            <person name="Costello M."/>
            <person name="D'Aco K."/>
            <person name="Daza R."/>
            <person name="De Haan G."/>
            <person name="DeGray S."/>
            <person name="DeMaso C."/>
            <person name="Dhargay N."/>
            <person name="Dooley K."/>
            <person name="Dooley E."/>
            <person name="Doricent M."/>
            <person name="Dorje P."/>
            <person name="Dorjee K."/>
            <person name="Dupes A."/>
            <person name="Elong R."/>
            <person name="Falk J."/>
            <person name="Farina A."/>
            <person name="Faro S."/>
            <person name="Ferguson D."/>
            <person name="Fisher S."/>
            <person name="Foley C.D."/>
            <person name="Franke A."/>
            <person name="Friedrich D."/>
            <person name="Gadbois L."/>
            <person name="Gearin G."/>
            <person name="Gearin C.R."/>
            <person name="Giannoukos G."/>
            <person name="Goode T."/>
            <person name="Graham J."/>
            <person name="Grandbois E."/>
            <person name="Grewal S."/>
            <person name="Gyaltsen K."/>
            <person name="Hafez N."/>
            <person name="Hagos B."/>
            <person name="Hall J."/>
            <person name="Henson C."/>
            <person name="Hollinger A."/>
            <person name="Honan T."/>
            <person name="Huard M.D."/>
            <person name="Hughes L."/>
            <person name="Hurhula B."/>
            <person name="Husby M.E."/>
            <person name="Kamat A."/>
            <person name="Kanga B."/>
            <person name="Kashin S."/>
            <person name="Khazanovich D."/>
            <person name="Kisner P."/>
            <person name="Lance K."/>
            <person name="Lara M."/>
            <person name="Lee W."/>
            <person name="Lennon N."/>
            <person name="Letendre F."/>
            <person name="LeVine R."/>
            <person name="Lipovsky A."/>
            <person name="Liu X."/>
            <person name="Liu J."/>
            <person name="Liu S."/>
            <person name="Lokyitsang T."/>
            <person name="Lokyitsang Y."/>
            <person name="Lubonja R."/>
            <person name="Lui A."/>
            <person name="MacDonald P."/>
            <person name="Magnisalis V."/>
            <person name="Maru K."/>
            <person name="Matthews C."/>
            <person name="McCusker W."/>
            <person name="McDonough S."/>
            <person name="Mehta T."/>
            <person name="Meldrim J."/>
            <person name="Meneus L."/>
            <person name="Mihai O."/>
            <person name="Mihalev A."/>
            <person name="Mihova T."/>
            <person name="Mittelman R."/>
            <person name="Mlenga V."/>
            <person name="Montmayeur A."/>
            <person name="Mulrain L."/>
            <person name="Navidi A."/>
            <person name="Naylor J."/>
            <person name="Negash T."/>
            <person name="Nguyen T."/>
            <person name="Nguyen N."/>
            <person name="Nicol R."/>
            <person name="Norbu C."/>
            <person name="Norbu N."/>
            <person name="Novod N."/>
            <person name="O'Neill B."/>
            <person name="Osman S."/>
            <person name="Markiewicz E."/>
            <person name="Oyono O.L."/>
            <person name="Patti C."/>
            <person name="Phunkhang P."/>
            <person name="Pierre F."/>
            <person name="Priest M."/>
            <person name="Raghuraman S."/>
            <person name="Rege F."/>
            <person name="Reyes R."/>
            <person name="Rise C."/>
            <person name="Rogov P."/>
            <person name="Ross K."/>
            <person name="Ryan E."/>
            <person name="Settipalli S."/>
            <person name="Shea T."/>
            <person name="Sherpa N."/>
            <person name="Shi L."/>
            <person name="Shih D."/>
            <person name="Sparrow T."/>
            <person name="Spaulding J."/>
            <person name="Stalker J."/>
            <person name="Stange-Thomann N."/>
            <person name="Stavropoulos S."/>
            <person name="Stone C."/>
            <person name="Strader C."/>
            <person name="Tesfaye S."/>
            <person name="Thomson T."/>
            <person name="Thoulutsang Y."/>
            <person name="Thoulutsang D."/>
            <person name="Topham K."/>
            <person name="Topping I."/>
            <person name="Tsamla T."/>
            <person name="Vassiliev H."/>
            <person name="Vo A."/>
            <person name="Wangchuk T."/>
            <person name="Wangdi T."/>
            <person name="Weiand M."/>
            <person name="Wilkinson J."/>
            <person name="Wilson A."/>
            <person name="Yadav S."/>
            <person name="Young G."/>
            <person name="Yu Q."/>
            <person name="Zembek L."/>
            <person name="Zhong D."/>
            <person name="Zimmer A."/>
            <person name="Zwirko Z."/>
            <person name="Jaffe D.B."/>
            <person name="Alvarez P."/>
            <person name="Brockman W."/>
            <person name="Butler J."/>
            <person name="Chin C."/>
            <person name="Gnerre S."/>
            <person name="Grabherr M."/>
            <person name="Kleber M."/>
            <person name="Mauceli E."/>
            <person name="MacCallum I."/>
        </authorList>
    </citation>
    <scope>NUCLEOTIDE SEQUENCE [LARGE SCALE GENOMIC DNA]</scope>
    <source>
        <strain evidence="14">Rob3c / Tucson 14021-0248.25</strain>
    </source>
</reference>
<dbReference type="GO" id="GO:0016020">
    <property type="term" value="C:membrane"/>
    <property type="evidence" value="ECO:0007669"/>
    <property type="project" value="UniProtKB-ARBA"/>
</dbReference>
<feature type="domain" description="Ig-like" evidence="12">
    <location>
        <begin position="357"/>
        <end position="444"/>
    </location>
</feature>
<evidence type="ECO:0000256" key="5">
    <source>
        <dbReference type="ARBA" id="ARBA00023180"/>
    </source>
</evidence>
<evidence type="ECO:0000259" key="11">
    <source>
        <dbReference type="PROSITE" id="PS50026"/>
    </source>
</evidence>
<dbReference type="PROSITE" id="PS00022">
    <property type="entry name" value="EGF_1"/>
    <property type="match status" value="3"/>
</dbReference>
<dbReference type="SUPFAM" id="SSF57184">
    <property type="entry name" value="Growth factor receptor domain"/>
    <property type="match status" value="1"/>
</dbReference>
<feature type="disulfide bond" evidence="8">
    <location>
        <begin position="148"/>
        <end position="166"/>
    </location>
</feature>
<dbReference type="HOGENOM" id="CLU_242131_0_0_1"/>
<dbReference type="PROSITE" id="PS50068">
    <property type="entry name" value="LDLRA_2"/>
    <property type="match status" value="4"/>
</dbReference>
<keyword evidence="1 7" id="KW-0245">EGF-like domain</keyword>
<dbReference type="InterPro" id="IPR001791">
    <property type="entry name" value="Laminin_G"/>
</dbReference>
<keyword evidence="5" id="KW-0325">Glycoprotein</keyword>
<feature type="disulfide bond" evidence="8">
    <location>
        <begin position="195"/>
        <end position="207"/>
    </location>
</feature>
<feature type="disulfide bond" evidence="7">
    <location>
        <begin position="1350"/>
        <end position="1359"/>
    </location>
</feature>
<dbReference type="Gene3D" id="2.60.40.10">
    <property type="entry name" value="Immunoglobulins"/>
    <property type="match status" value="8"/>
</dbReference>
<dbReference type="FunFam" id="2.60.40.10:FF:001478">
    <property type="entry name" value="Terribly reduced optic lobes, isoform AF"/>
    <property type="match status" value="1"/>
</dbReference>
<dbReference type="InterPro" id="IPR036055">
    <property type="entry name" value="LDL_receptor-like_sf"/>
</dbReference>
<feature type="disulfide bond" evidence="8">
    <location>
        <begin position="44"/>
        <end position="59"/>
    </location>
</feature>
<dbReference type="InterPro" id="IPR023415">
    <property type="entry name" value="LDLR_class-A_CS"/>
</dbReference>
<keyword evidence="4 7" id="KW-1015">Disulfide bond</keyword>
<dbReference type="GO" id="GO:0007424">
    <property type="term" value="P:open tracheal system development"/>
    <property type="evidence" value="ECO:0007669"/>
    <property type="project" value="UniProtKB-ARBA"/>
</dbReference>
<feature type="domain" description="Ig-like" evidence="12">
    <location>
        <begin position="446"/>
        <end position="533"/>
    </location>
</feature>
<dbReference type="InterPro" id="IPR000742">
    <property type="entry name" value="EGF"/>
</dbReference>
<feature type="disulfide bond" evidence="8">
    <location>
        <begin position="141"/>
        <end position="153"/>
    </location>
</feature>
<feature type="domain" description="Ig-like" evidence="12">
    <location>
        <begin position="268"/>
        <end position="350"/>
    </location>
</feature>
<dbReference type="GO" id="GO:0050769">
    <property type="term" value="P:positive regulation of neurogenesis"/>
    <property type="evidence" value="ECO:0007669"/>
    <property type="project" value="UniProtKB-ARBA"/>
</dbReference>
<keyword evidence="14" id="KW-1185">Reference proteome</keyword>
<dbReference type="GO" id="GO:0007411">
    <property type="term" value="P:axon guidance"/>
    <property type="evidence" value="ECO:0007669"/>
    <property type="project" value="UniProtKB-ARBA"/>
</dbReference>
<evidence type="ECO:0000313" key="13">
    <source>
        <dbReference type="EMBL" id="EDW43992.1"/>
    </source>
</evidence>
<evidence type="ECO:0000256" key="1">
    <source>
        <dbReference type="ARBA" id="ARBA00022536"/>
    </source>
</evidence>
<dbReference type="FunFam" id="2.60.40.10:FF:001659">
    <property type="entry name" value="Terribly reduced optic lobes, isoform AY"/>
    <property type="match status" value="1"/>
</dbReference>
<dbReference type="Pfam" id="PF00047">
    <property type="entry name" value="ig"/>
    <property type="match status" value="2"/>
</dbReference>
<evidence type="ECO:0000256" key="2">
    <source>
        <dbReference type="ARBA" id="ARBA00022729"/>
    </source>
</evidence>
<feature type="domain" description="EGF-like" evidence="11">
    <location>
        <begin position="1614"/>
        <end position="1650"/>
    </location>
</feature>
<protein>
    <submittedName>
        <fullName evidence="13">GM18876</fullName>
    </submittedName>
</protein>
<dbReference type="InterPro" id="IPR007110">
    <property type="entry name" value="Ig-like_dom"/>
</dbReference>
<dbReference type="InterPro" id="IPR002172">
    <property type="entry name" value="LDrepeatLR_classA_rpt"/>
</dbReference>
<dbReference type="GO" id="GO:0040008">
    <property type="term" value="P:regulation of growth"/>
    <property type="evidence" value="ECO:0007669"/>
    <property type="project" value="UniProtKB-ARBA"/>
</dbReference>
<feature type="disulfide bond" evidence="8">
    <location>
        <begin position="888"/>
        <end position="903"/>
    </location>
</feature>
<dbReference type="SMART" id="SM00282">
    <property type="entry name" value="LamG"/>
    <property type="match status" value="2"/>
</dbReference>
<dbReference type="FunFam" id="2.60.40.10:FF:000951">
    <property type="entry name" value="Terribly reduced optic lobes, isoform AI"/>
    <property type="match status" value="1"/>
</dbReference>
<dbReference type="Pfam" id="PF00057">
    <property type="entry name" value="Ldl_recept_a"/>
    <property type="match status" value="4"/>
</dbReference>
<dbReference type="GO" id="GO:0016318">
    <property type="term" value="P:ommatidial rotation"/>
    <property type="evidence" value="ECO:0007669"/>
    <property type="project" value="UniProtKB-ARBA"/>
</dbReference>
<name>B4I9W1_DROSE</name>
<evidence type="ECO:0000256" key="6">
    <source>
        <dbReference type="ARBA" id="ARBA00023319"/>
    </source>
</evidence>
<dbReference type="FunFam" id="4.10.400.10:FF:000105">
    <property type="entry name" value="Lipophorin receptor 1, isoform K"/>
    <property type="match status" value="1"/>
</dbReference>
<evidence type="ECO:0000256" key="4">
    <source>
        <dbReference type="ARBA" id="ARBA00023157"/>
    </source>
</evidence>
<dbReference type="PRINTS" id="PR00261">
    <property type="entry name" value="LDLRECEPTOR"/>
</dbReference>
<dbReference type="Pfam" id="PF00008">
    <property type="entry name" value="EGF"/>
    <property type="match status" value="1"/>
</dbReference>
<dbReference type="SUPFAM" id="SSF57424">
    <property type="entry name" value="LDL receptor-like module"/>
    <property type="match status" value="4"/>
</dbReference>
<dbReference type="CDD" id="cd00110">
    <property type="entry name" value="LamG"/>
    <property type="match status" value="3"/>
</dbReference>
<evidence type="ECO:0000259" key="10">
    <source>
        <dbReference type="PROSITE" id="PS50025"/>
    </source>
</evidence>
<dbReference type="FunFam" id="2.60.40.10:FF:000032">
    <property type="entry name" value="palladin isoform X1"/>
    <property type="match status" value="1"/>
</dbReference>
<dbReference type="InterPro" id="IPR036179">
    <property type="entry name" value="Ig-like_dom_sf"/>
</dbReference>
<dbReference type="InterPro" id="IPR013098">
    <property type="entry name" value="Ig_I-set"/>
</dbReference>
<dbReference type="InterPro" id="IPR013320">
    <property type="entry name" value="ConA-like_dom_sf"/>
</dbReference>
<dbReference type="SMART" id="SM00409">
    <property type="entry name" value="IG"/>
    <property type="match status" value="8"/>
</dbReference>
<comment type="caution">
    <text evidence="7">Lacks conserved residue(s) required for the propagation of feature annotation.</text>
</comment>
<dbReference type="PROSITE" id="PS01186">
    <property type="entry name" value="EGF_2"/>
    <property type="match status" value="2"/>
</dbReference>
<feature type="domain" description="Ig-like" evidence="12">
    <location>
        <begin position="963"/>
        <end position="1056"/>
    </location>
</feature>
<dbReference type="FunFam" id="2.60.40.10:FF:000812">
    <property type="entry name" value="Terribly reduced optic lobes, isoform AN"/>
    <property type="match status" value="1"/>
</dbReference>
<dbReference type="InterPro" id="IPR003598">
    <property type="entry name" value="Ig_sub2"/>
</dbReference>
<dbReference type="PhylomeDB" id="B4I9W1"/>
<dbReference type="STRING" id="7238.B4I9W1"/>
<dbReference type="SMART" id="SM00181">
    <property type="entry name" value="EGF"/>
    <property type="match status" value="3"/>
</dbReference>
<feature type="domain" description="Ig-like" evidence="12">
    <location>
        <begin position="653"/>
        <end position="737"/>
    </location>
</feature>
<evidence type="ECO:0000256" key="8">
    <source>
        <dbReference type="PROSITE-ProRule" id="PRU00124"/>
    </source>
</evidence>
<dbReference type="Proteomes" id="UP000001292">
    <property type="component" value="Unassembled WGS sequence"/>
</dbReference>
<keyword evidence="6" id="KW-0393">Immunoglobulin domain</keyword>
<dbReference type="InterPro" id="IPR013151">
    <property type="entry name" value="Immunoglobulin_dom"/>
</dbReference>
<evidence type="ECO:0000256" key="9">
    <source>
        <dbReference type="SAM" id="MobiDB-lite"/>
    </source>
</evidence>
<accession>B4I9W1</accession>
<dbReference type="InterPro" id="IPR003599">
    <property type="entry name" value="Ig_sub"/>
</dbReference>
<feature type="compositionally biased region" description="Basic and acidic residues" evidence="9">
    <location>
        <begin position="926"/>
        <end position="939"/>
    </location>
</feature>
<keyword evidence="2" id="KW-0732">Signal</keyword>
<feature type="disulfide bond" evidence="7">
    <location>
        <begin position="1331"/>
        <end position="1348"/>
    </location>
</feature>
<feature type="disulfide bond" evidence="7">
    <location>
        <begin position="1640"/>
        <end position="1649"/>
    </location>
</feature>
<dbReference type="CDD" id="cd00112">
    <property type="entry name" value="LDLa"/>
    <property type="match status" value="4"/>
</dbReference>
<dbReference type="GO" id="GO:0120035">
    <property type="term" value="P:regulation of plasma membrane bounded cell projection organization"/>
    <property type="evidence" value="ECO:0007669"/>
    <property type="project" value="UniProtKB-ARBA"/>
</dbReference>
<dbReference type="InterPro" id="IPR009030">
    <property type="entry name" value="Growth_fac_rcpt_cys_sf"/>
</dbReference>
<dbReference type="FunFam" id="2.10.25.10:FF:000340">
    <property type="entry name" value="Terribly reduced optic lobes, isoform AT"/>
    <property type="match status" value="1"/>
</dbReference>
<dbReference type="EMBL" id="CH480825">
    <property type="protein sequence ID" value="EDW43992.1"/>
    <property type="molecule type" value="Genomic_DNA"/>
</dbReference>
<feature type="disulfide bond" evidence="7">
    <location>
        <begin position="1366"/>
        <end position="1376"/>
    </location>
</feature>
<feature type="disulfide bond" evidence="8">
    <location>
        <begin position="160"/>
        <end position="175"/>
    </location>
</feature>